<dbReference type="OrthoDB" id="10251521at2759"/>
<organism evidence="1 2">
    <name type="scientific">Giardia intestinalis (strain P15)</name>
    <name type="common">Giardia lamblia</name>
    <dbReference type="NCBI Taxonomy" id="658858"/>
    <lineage>
        <taxon>Eukaryota</taxon>
        <taxon>Metamonada</taxon>
        <taxon>Diplomonadida</taxon>
        <taxon>Hexamitidae</taxon>
        <taxon>Giardiinae</taxon>
        <taxon>Giardia</taxon>
    </lineage>
</organism>
<gene>
    <name evidence="1" type="ORF">GLP15_2399</name>
</gene>
<dbReference type="OMA" id="EYPFYTQ"/>
<reference evidence="1 2" key="1">
    <citation type="journal article" date="2010" name="BMC Genomics">
        <title>Genome analysis and comparative genomics of a Giardia intestinalis assemblage E isolate.</title>
        <authorList>
            <person name="Jerlstrom-Hultqvist J."/>
            <person name="Franzen O."/>
            <person name="Ankarklev J."/>
            <person name="Xu F."/>
            <person name="Nohynkova E."/>
            <person name="Andersson J.O."/>
            <person name="Svard S.G."/>
            <person name="Andersson B."/>
        </authorList>
    </citation>
    <scope>NUCLEOTIDE SEQUENCE [LARGE SCALE GENOMIC DNA]</scope>
    <source>
        <strain evidence="1 2">P15</strain>
    </source>
</reference>
<evidence type="ECO:0000313" key="1">
    <source>
        <dbReference type="EMBL" id="EFO62441.1"/>
    </source>
</evidence>
<dbReference type="Proteomes" id="UP000008974">
    <property type="component" value="Unassembled WGS sequence"/>
</dbReference>
<evidence type="ECO:0000313" key="2">
    <source>
        <dbReference type="Proteomes" id="UP000008974"/>
    </source>
</evidence>
<dbReference type="EMBL" id="ACVC01000182">
    <property type="protein sequence ID" value="EFO62441.1"/>
    <property type="molecule type" value="Genomic_DNA"/>
</dbReference>
<dbReference type="AlphaFoldDB" id="E1F525"/>
<name>E1F525_GIAIA</name>
<sequence length="236" mass="26516">MSRRFIEATTNGLLTAALVYCSLSAGSWVTQTHALHRKIADERGSLPTLMVDEDLLLTKKRVFGQDRVLLAQNIAFWNFLRDKSNTHAVCIKQKGVVPTGVLKQLCLSMNLPISTKPNSKTPLCNHIVLQNEQSRSCLRGLIDKALSSLRTAQPPGTTVYLRSRADVQYLPPYYDKLVDSQTDRCIVLVDEITELEAANTKIIDSEYPFYTQGALRLAVSQRLLREPLISMLQDRL</sequence>
<protein>
    <submittedName>
        <fullName evidence="1">Uncharacterized protein</fullName>
    </submittedName>
</protein>
<comment type="caution">
    <text evidence="1">The sequence shown here is derived from an EMBL/GenBank/DDBJ whole genome shotgun (WGS) entry which is preliminary data.</text>
</comment>
<proteinExistence type="predicted"/>
<dbReference type="VEuPathDB" id="GiardiaDB:GLP15_2399"/>
<accession>E1F525</accession>